<dbReference type="Proteomes" id="UP000011086">
    <property type="component" value="Unassembled WGS sequence"/>
</dbReference>
<evidence type="ECO:0000313" key="1">
    <source>
        <dbReference type="EMBL" id="ELQ32618.1"/>
    </source>
</evidence>
<sequence>MQHVSEYGLHADHQLPVHFMARCYLETEFLIATLGPTVLYFRRIPRTLCMESQSDHQRVPPPKQHTANRPGPNCSLRAWLWFGLGNTVLQKGYGPIEWYDVKSKTHYVDTSRLPNALEKWVSTGSKVKSWHGKMTVAGPSRHVFDPIKDNNWCAHQILLRGQLHSSVTLLMACYDPGHGEGEEREQHGITHKRCTEACPAVRSILMTKGNHYMVKYDKAARHWKVRIPPVGALRRCGLIDRSQTQLEHVDDANAESMPLVLTQCMLANQKPWPKKAENTTGYACHPEVERDGEFALLHFDTSKAAELAFESAPRGLDFCRGYKVRKLDASLTGSLAVGAGDLPMVLNR</sequence>
<accession>A0AA97PFH2</accession>
<dbReference type="AlphaFoldDB" id="A0AA97PFH2"/>
<organism evidence="1">
    <name type="scientific">Pyricularia oryzae (strain Y34)</name>
    <name type="common">Rice blast fungus</name>
    <name type="synonym">Magnaporthe oryzae</name>
    <dbReference type="NCBI Taxonomy" id="1143189"/>
    <lineage>
        <taxon>Eukaryota</taxon>
        <taxon>Fungi</taxon>
        <taxon>Dikarya</taxon>
        <taxon>Ascomycota</taxon>
        <taxon>Pezizomycotina</taxon>
        <taxon>Sordariomycetes</taxon>
        <taxon>Sordariomycetidae</taxon>
        <taxon>Magnaporthales</taxon>
        <taxon>Pyriculariaceae</taxon>
        <taxon>Pyricularia</taxon>
    </lineage>
</organism>
<proteinExistence type="predicted"/>
<protein>
    <submittedName>
        <fullName evidence="1">Uncharacterized protein</fullName>
    </submittedName>
</protein>
<reference evidence="1" key="1">
    <citation type="journal article" date="2012" name="PLoS Genet.">
        <title>Comparative analysis of the genomes of two field isolates of the rice blast fungus Magnaporthe oryzae.</title>
        <authorList>
            <person name="Xue M."/>
            <person name="Yang J."/>
            <person name="Li Z."/>
            <person name="Hu S."/>
            <person name="Yao N."/>
            <person name="Dean R.A."/>
            <person name="Zhao W."/>
            <person name="Shen M."/>
            <person name="Zhang H."/>
            <person name="Li C."/>
            <person name="Liu L."/>
            <person name="Cao L."/>
            <person name="Xu X."/>
            <person name="Xing Y."/>
            <person name="Hsiang T."/>
            <person name="Zhang Z."/>
            <person name="Xu J.R."/>
            <person name="Peng Y.L."/>
        </authorList>
    </citation>
    <scope>NUCLEOTIDE SEQUENCE</scope>
    <source>
        <strain evidence="1">Y34</strain>
    </source>
</reference>
<name>A0AA97PFH2_PYRO3</name>
<gene>
    <name evidence="1" type="ORF">OOU_Y34scaffold01082g8</name>
</gene>
<dbReference type="EMBL" id="JH793043">
    <property type="protein sequence ID" value="ELQ32618.1"/>
    <property type="molecule type" value="Genomic_DNA"/>
</dbReference>